<name>A0AAE0KGI7_9PEZI</name>
<protein>
    <recommendedName>
        <fullName evidence="4">Glycoside hydrolase family 5 domain-containing protein</fullName>
    </recommendedName>
</protein>
<dbReference type="SUPFAM" id="SSF51445">
    <property type="entry name" value="(Trans)glycosidases"/>
    <property type="match status" value="1"/>
</dbReference>
<dbReference type="Proteomes" id="UP001287356">
    <property type="component" value="Unassembled WGS sequence"/>
</dbReference>
<evidence type="ECO:0000256" key="1">
    <source>
        <dbReference type="SAM" id="MobiDB-lite"/>
    </source>
</evidence>
<dbReference type="AlphaFoldDB" id="A0AAE0KGI7"/>
<proteinExistence type="predicted"/>
<dbReference type="PANTHER" id="PTHR31263">
    <property type="entry name" value="CELLULASE FAMILY PROTEIN (AFU_ORTHOLOGUE AFUA_5G14560)"/>
    <property type="match status" value="1"/>
</dbReference>
<dbReference type="Gene3D" id="3.20.20.80">
    <property type="entry name" value="Glycosidases"/>
    <property type="match status" value="1"/>
</dbReference>
<evidence type="ECO:0000313" key="2">
    <source>
        <dbReference type="EMBL" id="KAK3376129.1"/>
    </source>
</evidence>
<accession>A0AAE0KGI7</accession>
<dbReference type="InterPro" id="IPR017853">
    <property type="entry name" value="GH"/>
</dbReference>
<dbReference type="PANTHER" id="PTHR31263:SF0">
    <property type="entry name" value="CELLULASE FAMILY PROTEIN (AFU_ORTHOLOGUE AFUA_5G14560)"/>
    <property type="match status" value="1"/>
</dbReference>
<dbReference type="EMBL" id="JAULSN010000003">
    <property type="protein sequence ID" value="KAK3376129.1"/>
    <property type="molecule type" value="Genomic_DNA"/>
</dbReference>
<organism evidence="2 3">
    <name type="scientific">Lasiosphaeria ovina</name>
    <dbReference type="NCBI Taxonomy" id="92902"/>
    <lineage>
        <taxon>Eukaryota</taxon>
        <taxon>Fungi</taxon>
        <taxon>Dikarya</taxon>
        <taxon>Ascomycota</taxon>
        <taxon>Pezizomycotina</taxon>
        <taxon>Sordariomycetes</taxon>
        <taxon>Sordariomycetidae</taxon>
        <taxon>Sordariales</taxon>
        <taxon>Lasiosphaeriaceae</taxon>
        <taxon>Lasiosphaeria</taxon>
    </lineage>
</organism>
<feature type="region of interest" description="Disordered" evidence="1">
    <location>
        <begin position="1"/>
        <end position="25"/>
    </location>
</feature>
<evidence type="ECO:0000313" key="3">
    <source>
        <dbReference type="Proteomes" id="UP001287356"/>
    </source>
</evidence>
<keyword evidence="3" id="KW-1185">Reference proteome</keyword>
<sequence length="225" mass="24076">MNPLSELGKGIAAESRSATTGTAWPNGPFQKLGRWIIDASGTNFTYAGVSWPAHAETMLSEGLQYQSVAAITALVNALGRENGTAVLESVLKNNPSFSKTTKRLQVFDAVASECAKQEIYVHLDNHLSKAGWCCNPFDGSAWWGDTYFSAVNWARGLGYMAQHGLPLTGSASSKTLAKVFDAAADFASGLADKLVLELHTYINPATCSALEARLDCVIIPCIFPL</sequence>
<gene>
    <name evidence="2" type="ORF">B0T24DRAFT_699250</name>
</gene>
<reference evidence="2" key="1">
    <citation type="journal article" date="2023" name="Mol. Phylogenet. Evol.">
        <title>Genome-scale phylogeny and comparative genomics of the fungal order Sordariales.</title>
        <authorList>
            <person name="Hensen N."/>
            <person name="Bonometti L."/>
            <person name="Westerberg I."/>
            <person name="Brannstrom I.O."/>
            <person name="Guillou S."/>
            <person name="Cros-Aarteil S."/>
            <person name="Calhoun S."/>
            <person name="Haridas S."/>
            <person name="Kuo A."/>
            <person name="Mondo S."/>
            <person name="Pangilinan J."/>
            <person name="Riley R."/>
            <person name="LaButti K."/>
            <person name="Andreopoulos B."/>
            <person name="Lipzen A."/>
            <person name="Chen C."/>
            <person name="Yan M."/>
            <person name="Daum C."/>
            <person name="Ng V."/>
            <person name="Clum A."/>
            <person name="Steindorff A."/>
            <person name="Ohm R.A."/>
            <person name="Martin F."/>
            <person name="Silar P."/>
            <person name="Natvig D.O."/>
            <person name="Lalanne C."/>
            <person name="Gautier V."/>
            <person name="Ament-Velasquez S.L."/>
            <person name="Kruys A."/>
            <person name="Hutchinson M.I."/>
            <person name="Powell A.J."/>
            <person name="Barry K."/>
            <person name="Miller A.N."/>
            <person name="Grigoriev I.V."/>
            <person name="Debuchy R."/>
            <person name="Gladieux P."/>
            <person name="Hiltunen Thoren M."/>
            <person name="Johannesson H."/>
        </authorList>
    </citation>
    <scope>NUCLEOTIDE SEQUENCE</scope>
    <source>
        <strain evidence="2">CBS 958.72</strain>
    </source>
</reference>
<evidence type="ECO:0008006" key="4">
    <source>
        <dbReference type="Google" id="ProtNLM"/>
    </source>
</evidence>
<reference evidence="2" key="2">
    <citation type="submission" date="2023-06" db="EMBL/GenBank/DDBJ databases">
        <authorList>
            <consortium name="Lawrence Berkeley National Laboratory"/>
            <person name="Haridas S."/>
            <person name="Hensen N."/>
            <person name="Bonometti L."/>
            <person name="Westerberg I."/>
            <person name="Brannstrom I.O."/>
            <person name="Guillou S."/>
            <person name="Cros-Aarteil S."/>
            <person name="Calhoun S."/>
            <person name="Kuo A."/>
            <person name="Mondo S."/>
            <person name="Pangilinan J."/>
            <person name="Riley R."/>
            <person name="Labutti K."/>
            <person name="Andreopoulos B."/>
            <person name="Lipzen A."/>
            <person name="Chen C."/>
            <person name="Yanf M."/>
            <person name="Daum C."/>
            <person name="Ng V."/>
            <person name="Clum A."/>
            <person name="Steindorff A."/>
            <person name="Ohm R."/>
            <person name="Martin F."/>
            <person name="Silar P."/>
            <person name="Natvig D."/>
            <person name="Lalanne C."/>
            <person name="Gautier V."/>
            <person name="Ament-Velasquez S.L."/>
            <person name="Kruys A."/>
            <person name="Hutchinson M.I."/>
            <person name="Powell A.J."/>
            <person name="Barry K."/>
            <person name="Miller A.N."/>
            <person name="Grigoriev I.V."/>
            <person name="Debuchy R."/>
            <person name="Gladieux P."/>
            <person name="Thoren M.H."/>
            <person name="Johannesson H."/>
        </authorList>
    </citation>
    <scope>NUCLEOTIDE SEQUENCE</scope>
    <source>
        <strain evidence="2">CBS 958.72</strain>
    </source>
</reference>
<comment type="caution">
    <text evidence="2">The sequence shown here is derived from an EMBL/GenBank/DDBJ whole genome shotgun (WGS) entry which is preliminary data.</text>
</comment>